<dbReference type="PANTHER" id="PTHR30576:SF0">
    <property type="entry name" value="UNDECAPRENYL-PHOSPHATE N-ACETYLGALACTOSAMINYL 1-PHOSPHATE TRANSFERASE-RELATED"/>
    <property type="match status" value="1"/>
</dbReference>
<keyword evidence="6" id="KW-1185">Reference proteome</keyword>
<dbReference type="PANTHER" id="PTHR30576">
    <property type="entry name" value="COLANIC BIOSYNTHESIS UDP-GLUCOSE LIPID CARRIER TRANSFERASE"/>
    <property type="match status" value="1"/>
</dbReference>
<proteinExistence type="inferred from homology"/>
<evidence type="ECO:0000256" key="1">
    <source>
        <dbReference type="ARBA" id="ARBA00006464"/>
    </source>
</evidence>
<evidence type="ECO:0000313" key="5">
    <source>
        <dbReference type="EMBL" id="RDE06306.1"/>
    </source>
</evidence>
<dbReference type="GO" id="GO:0000271">
    <property type="term" value="P:polysaccharide biosynthetic process"/>
    <property type="evidence" value="ECO:0007669"/>
    <property type="project" value="UniProtKB-KW"/>
</dbReference>
<protein>
    <submittedName>
        <fullName evidence="5">Exopolysaccharide biosynthesis protein</fullName>
    </submittedName>
</protein>
<sequence length="218" mass="24621">MQNDPPPGRLVTFGTGQPERRIGDSRTKRLCDCSVVFVLLIVISPAMLIVAALVALSGPGPILFRQNRTGRGGQVFQIFKFRTMYVCEDGPVVEQARERDARVTPIGRILRATSLDELPQLFNVLIGDMSLVGPRPHAIAHDEHYAKLIDGYTHRFCVRPGITGLAQIRGYRGEIRTLTCMENRVAADREYIERWTPIFDAAILLRTIPRMMYDRHAY</sequence>
<keyword evidence="3" id="KW-0472">Membrane</keyword>
<accession>A0A369VV92</accession>
<dbReference type="Proteomes" id="UP000253918">
    <property type="component" value="Unassembled WGS sequence"/>
</dbReference>
<gene>
    <name evidence="5" type="ORF">DVW87_00820</name>
</gene>
<name>A0A369VV92_9SPHN</name>
<keyword evidence="2" id="KW-0270">Exopolysaccharide synthesis</keyword>
<dbReference type="InterPro" id="IPR003362">
    <property type="entry name" value="Bact_transf"/>
</dbReference>
<keyword evidence="3" id="KW-1133">Transmembrane helix</keyword>
<dbReference type="Pfam" id="PF02397">
    <property type="entry name" value="Bac_transf"/>
    <property type="match status" value="1"/>
</dbReference>
<dbReference type="OrthoDB" id="9808602at2"/>
<evidence type="ECO:0000256" key="2">
    <source>
        <dbReference type="ARBA" id="ARBA00023169"/>
    </source>
</evidence>
<comment type="similarity">
    <text evidence="1">Belongs to the bacterial sugar transferase family.</text>
</comment>
<evidence type="ECO:0000259" key="4">
    <source>
        <dbReference type="Pfam" id="PF02397"/>
    </source>
</evidence>
<evidence type="ECO:0000313" key="6">
    <source>
        <dbReference type="Proteomes" id="UP000253918"/>
    </source>
</evidence>
<evidence type="ECO:0000256" key="3">
    <source>
        <dbReference type="SAM" id="Phobius"/>
    </source>
</evidence>
<comment type="caution">
    <text evidence="5">The sequence shown here is derived from an EMBL/GenBank/DDBJ whole genome shotgun (WGS) entry which is preliminary data.</text>
</comment>
<reference evidence="5 6" key="1">
    <citation type="submission" date="2018-07" db="EMBL/GenBank/DDBJ databases">
        <title>a novel species of Sphingomonas isolated from the rhizosphere soil of Araceae plant.</title>
        <authorList>
            <person name="Zhiyong W."/>
            <person name="Qinglan Z."/>
            <person name="Zhiwei F."/>
            <person name="Ding X."/>
            <person name="Gejiao W."/>
            <person name="Shixue Z."/>
        </authorList>
    </citation>
    <scope>NUCLEOTIDE SEQUENCE [LARGE SCALE GENOMIC DNA]</scope>
    <source>
        <strain evidence="5 6">WZY 27</strain>
    </source>
</reference>
<dbReference type="RefSeq" id="WP_114685888.1">
    <property type="nucleotide sequence ID" value="NZ_QQNB01000001.1"/>
</dbReference>
<feature type="domain" description="Bacterial sugar transferase" evidence="4">
    <location>
        <begin position="28"/>
        <end position="212"/>
    </location>
</feature>
<feature type="transmembrane region" description="Helical" evidence="3">
    <location>
        <begin position="30"/>
        <end position="56"/>
    </location>
</feature>
<organism evidence="5 6">
    <name type="scientific">Sphingomonas aracearum</name>
    <dbReference type="NCBI Taxonomy" id="2283317"/>
    <lineage>
        <taxon>Bacteria</taxon>
        <taxon>Pseudomonadati</taxon>
        <taxon>Pseudomonadota</taxon>
        <taxon>Alphaproteobacteria</taxon>
        <taxon>Sphingomonadales</taxon>
        <taxon>Sphingomonadaceae</taxon>
        <taxon>Sphingomonas</taxon>
    </lineage>
</organism>
<dbReference type="EMBL" id="QQNB01000001">
    <property type="protein sequence ID" value="RDE06306.1"/>
    <property type="molecule type" value="Genomic_DNA"/>
</dbReference>
<dbReference type="GO" id="GO:0016780">
    <property type="term" value="F:phosphotransferase activity, for other substituted phosphate groups"/>
    <property type="evidence" value="ECO:0007669"/>
    <property type="project" value="TreeGrafter"/>
</dbReference>
<keyword evidence="3" id="KW-0812">Transmembrane</keyword>
<dbReference type="AlphaFoldDB" id="A0A369VV92"/>